<organism evidence="13 14">
    <name type="scientific">Methylobacterium aquaticum</name>
    <dbReference type="NCBI Taxonomy" id="270351"/>
    <lineage>
        <taxon>Bacteria</taxon>
        <taxon>Pseudomonadati</taxon>
        <taxon>Pseudomonadota</taxon>
        <taxon>Alphaproteobacteria</taxon>
        <taxon>Hyphomicrobiales</taxon>
        <taxon>Methylobacteriaceae</taxon>
        <taxon>Methylobacterium</taxon>
    </lineage>
</organism>
<keyword evidence="3 9" id="KW-0813">Transport</keyword>
<evidence type="ECO:0000256" key="10">
    <source>
        <dbReference type="SAM" id="Coils"/>
    </source>
</evidence>
<evidence type="ECO:0000313" key="14">
    <source>
        <dbReference type="Proteomes" id="UP000061432"/>
    </source>
</evidence>
<evidence type="ECO:0000256" key="5">
    <source>
        <dbReference type="ARBA" id="ARBA00022519"/>
    </source>
</evidence>
<dbReference type="Pfam" id="PF25994">
    <property type="entry name" value="HH_AprE"/>
    <property type="match status" value="1"/>
</dbReference>
<reference evidence="14" key="2">
    <citation type="submission" date="2015-01" db="EMBL/GenBank/DDBJ databases">
        <title>Complete genome sequence of Methylobacterium aquaticum strain 22A.</title>
        <authorList>
            <person name="Tani A."/>
            <person name="Ogura Y."/>
            <person name="Hayashi T."/>
        </authorList>
    </citation>
    <scope>NUCLEOTIDE SEQUENCE [LARGE SCALE GENOMIC DNA]</scope>
    <source>
        <strain evidence="14">MA-22A</strain>
    </source>
</reference>
<dbReference type="PRINTS" id="PR01490">
    <property type="entry name" value="RTXTOXIND"/>
</dbReference>
<reference evidence="13 14" key="1">
    <citation type="journal article" date="2015" name="Genome Announc.">
        <title>Complete Genome Sequence of Methylobacterium aquaticum Strain 22A, Isolated from Racomitrium japonicum Moss.</title>
        <authorList>
            <person name="Tani A."/>
            <person name="Ogura Y."/>
            <person name="Hayashi T."/>
            <person name="Kimbara K."/>
        </authorList>
    </citation>
    <scope>NUCLEOTIDE SEQUENCE [LARGE SCALE GENOMIC DNA]</scope>
    <source>
        <strain evidence="13 14">MA-22A</strain>
    </source>
</reference>
<dbReference type="EMBL" id="AP014704">
    <property type="protein sequence ID" value="BAQ48290.1"/>
    <property type="molecule type" value="Genomic_DNA"/>
</dbReference>
<evidence type="ECO:0000259" key="11">
    <source>
        <dbReference type="Pfam" id="PF25994"/>
    </source>
</evidence>
<evidence type="ECO:0000259" key="12">
    <source>
        <dbReference type="Pfam" id="PF26002"/>
    </source>
</evidence>
<keyword evidence="4 9" id="KW-1003">Cell membrane</keyword>
<evidence type="ECO:0000256" key="8">
    <source>
        <dbReference type="ARBA" id="ARBA00023136"/>
    </source>
</evidence>
<keyword evidence="8" id="KW-0472">Membrane</keyword>
<evidence type="ECO:0000256" key="9">
    <source>
        <dbReference type="RuleBase" id="RU365093"/>
    </source>
</evidence>
<comment type="similarity">
    <text evidence="2 9">Belongs to the membrane fusion protein (MFP) (TC 8.A.1) family.</text>
</comment>
<dbReference type="PATRIC" id="fig|270351.10.peg.5222"/>
<evidence type="ECO:0000256" key="4">
    <source>
        <dbReference type="ARBA" id="ARBA00022475"/>
    </source>
</evidence>
<evidence type="ECO:0000256" key="3">
    <source>
        <dbReference type="ARBA" id="ARBA00022448"/>
    </source>
</evidence>
<dbReference type="Gene3D" id="2.40.50.100">
    <property type="match status" value="1"/>
</dbReference>
<comment type="subcellular location">
    <subcellularLocation>
        <location evidence="1 9">Cell inner membrane</location>
        <topology evidence="1 9">Single-pass membrane protein</topology>
    </subcellularLocation>
</comment>
<dbReference type="GO" id="GO:0015031">
    <property type="term" value="P:protein transport"/>
    <property type="evidence" value="ECO:0007669"/>
    <property type="project" value="InterPro"/>
</dbReference>
<dbReference type="PANTHER" id="PTHR30386:SF17">
    <property type="entry name" value="ALKALINE PROTEASE SECRETION PROTEIN APRE"/>
    <property type="match status" value="1"/>
</dbReference>
<evidence type="ECO:0000256" key="6">
    <source>
        <dbReference type="ARBA" id="ARBA00022692"/>
    </source>
</evidence>
<dbReference type="GO" id="GO:0005886">
    <property type="term" value="C:plasma membrane"/>
    <property type="evidence" value="ECO:0007669"/>
    <property type="project" value="UniProtKB-SubCell"/>
</dbReference>
<keyword evidence="6" id="KW-0812">Transmembrane</keyword>
<proteinExistence type="inferred from homology"/>
<name>A0A0C6FY81_9HYPH</name>
<feature type="coiled-coil region" evidence="10">
    <location>
        <begin position="168"/>
        <end position="209"/>
    </location>
</feature>
<sequence>MIGLATPSPSPAGSGPAALDAMSTATARRLRGQLVAASASLAALVLGVGVWATRVEFSGAVVTSGLLVVESQVKKVQHPSGGVVGELRVRDGSAVRAGDVLVRLDATLLQANFAIVSNALDEALARRARLQAEQADATAITFPAELLARKAEAGRVMGGEESLLAIRRAALDGQKAQLAERIAQSQEQVKGLSEQIEAKAREVELIEGEIRGVRELWEKKLIPIQRVTALERDLVRIRGERGALVSEVAQTRGRISETRLQLIQLDQDMRTKVGQDLSEIWNRVAELVERKVSAQDQLSRVEIRAPQDGVVDQLAVHTVGGVVAAGETLMRVVPAQDRLAVEARLPPQDRDQTHPGQRAILRFSALNQRTTPEIEGSVAMISADVTTDPKTGQAYYTTRVAVQDDQLARLGDVKVAPGMPVEVFVQTQARTVLSYVTKPFADQVARAFREK</sequence>
<dbReference type="Proteomes" id="UP000061432">
    <property type="component" value="Chromosome"/>
</dbReference>
<evidence type="ECO:0000256" key="7">
    <source>
        <dbReference type="ARBA" id="ARBA00022989"/>
    </source>
</evidence>
<dbReference type="InterPro" id="IPR058781">
    <property type="entry name" value="HH_AprE-like"/>
</dbReference>
<feature type="domain" description="AprE-like beta-barrel" evidence="12">
    <location>
        <begin position="339"/>
        <end position="428"/>
    </location>
</feature>
<protein>
    <recommendedName>
        <fullName evidence="9">Membrane fusion protein (MFP) family protein</fullName>
    </recommendedName>
</protein>
<gene>
    <name evidence="13" type="primary">acrA</name>
    <name evidence="13" type="ORF">Maq22A_c27240</name>
</gene>
<dbReference type="KEGG" id="maqu:Maq22A_c27240"/>
<evidence type="ECO:0000256" key="1">
    <source>
        <dbReference type="ARBA" id="ARBA00004377"/>
    </source>
</evidence>
<dbReference type="InterPro" id="IPR010129">
    <property type="entry name" value="T1SS_HlyD"/>
</dbReference>
<dbReference type="InterPro" id="IPR050739">
    <property type="entry name" value="MFP"/>
</dbReference>
<dbReference type="NCBIfam" id="TIGR01843">
    <property type="entry name" value="type_I_hlyD"/>
    <property type="match status" value="1"/>
</dbReference>
<keyword evidence="10" id="KW-0175">Coiled coil</keyword>
<dbReference type="PANTHER" id="PTHR30386">
    <property type="entry name" value="MEMBRANE FUSION SUBUNIT OF EMRAB-TOLC MULTIDRUG EFFLUX PUMP"/>
    <property type="match status" value="1"/>
</dbReference>
<dbReference type="Pfam" id="PF26002">
    <property type="entry name" value="Beta-barrel_AprE"/>
    <property type="match status" value="1"/>
</dbReference>
<evidence type="ECO:0000313" key="13">
    <source>
        <dbReference type="EMBL" id="BAQ48290.1"/>
    </source>
</evidence>
<accession>A0A0C6FY81</accession>
<dbReference type="InterPro" id="IPR058982">
    <property type="entry name" value="Beta-barrel_AprE"/>
</dbReference>
<evidence type="ECO:0000256" key="2">
    <source>
        <dbReference type="ARBA" id="ARBA00009477"/>
    </source>
</evidence>
<keyword evidence="5 9" id="KW-0997">Cell inner membrane</keyword>
<dbReference type="Gene3D" id="2.40.30.170">
    <property type="match status" value="1"/>
</dbReference>
<dbReference type="AlphaFoldDB" id="A0A0C6FY81"/>
<keyword evidence="7" id="KW-1133">Transmembrane helix</keyword>
<dbReference type="STRING" id="270351.Maq22A_c27240"/>
<feature type="domain" description="AprE-like long alpha-helical hairpin" evidence="11">
    <location>
        <begin position="110"/>
        <end position="297"/>
    </location>
</feature>